<comment type="caution">
    <text evidence="9">The sequence shown here is derived from an EMBL/GenBank/DDBJ whole genome shotgun (WGS) entry which is preliminary data.</text>
</comment>
<keyword evidence="4 8" id="KW-1133">Transmembrane helix</keyword>
<accession>A0A5J4X292</accession>
<keyword evidence="5 6" id="KW-0472">Membrane</keyword>
<evidence type="ECO:0000256" key="6">
    <source>
        <dbReference type="PIRNR" id="PIRNR015840"/>
    </source>
</evidence>
<protein>
    <submittedName>
        <fullName evidence="9">Putative cell cycle control protein</fullName>
    </submittedName>
</protein>
<dbReference type="PANTHER" id="PTHR10926:SF0">
    <property type="entry name" value="CDC50, ISOFORM A"/>
    <property type="match status" value="1"/>
</dbReference>
<comment type="subcellular location">
    <subcellularLocation>
        <location evidence="1">Membrane</location>
        <topology evidence="1">Multi-pass membrane protein</topology>
    </subcellularLocation>
</comment>
<organism evidence="9 10">
    <name type="scientific">Streblomastix strix</name>
    <dbReference type="NCBI Taxonomy" id="222440"/>
    <lineage>
        <taxon>Eukaryota</taxon>
        <taxon>Metamonada</taxon>
        <taxon>Preaxostyla</taxon>
        <taxon>Oxymonadida</taxon>
        <taxon>Streblomastigidae</taxon>
        <taxon>Streblomastix</taxon>
    </lineage>
</organism>
<evidence type="ECO:0000313" key="9">
    <source>
        <dbReference type="EMBL" id="KAA6401344.1"/>
    </source>
</evidence>
<evidence type="ECO:0000256" key="3">
    <source>
        <dbReference type="ARBA" id="ARBA00022692"/>
    </source>
</evidence>
<evidence type="ECO:0000256" key="7">
    <source>
        <dbReference type="SAM" id="MobiDB-lite"/>
    </source>
</evidence>
<dbReference type="EMBL" id="SNRW01000406">
    <property type="protein sequence ID" value="KAA6401344.1"/>
    <property type="molecule type" value="Genomic_DNA"/>
</dbReference>
<dbReference type="Pfam" id="PF03381">
    <property type="entry name" value="CDC50"/>
    <property type="match status" value="1"/>
</dbReference>
<dbReference type="PIRSF" id="PIRSF015840">
    <property type="entry name" value="DUF284_TM_euk"/>
    <property type="match status" value="1"/>
</dbReference>
<dbReference type="PANTHER" id="PTHR10926">
    <property type="entry name" value="CELL CYCLE CONTROL PROTEIN 50"/>
    <property type="match status" value="1"/>
</dbReference>
<dbReference type="OrthoDB" id="340608at2759"/>
<feature type="transmembrane region" description="Helical" evidence="8">
    <location>
        <begin position="28"/>
        <end position="51"/>
    </location>
</feature>
<feature type="transmembrane region" description="Helical" evidence="8">
    <location>
        <begin position="255"/>
        <end position="276"/>
    </location>
</feature>
<evidence type="ECO:0000256" key="5">
    <source>
        <dbReference type="ARBA" id="ARBA00023136"/>
    </source>
</evidence>
<evidence type="ECO:0000256" key="4">
    <source>
        <dbReference type="ARBA" id="ARBA00022989"/>
    </source>
</evidence>
<dbReference type="GO" id="GO:0005886">
    <property type="term" value="C:plasma membrane"/>
    <property type="evidence" value="ECO:0007669"/>
    <property type="project" value="TreeGrafter"/>
</dbReference>
<dbReference type="Proteomes" id="UP000324800">
    <property type="component" value="Unassembled WGS sequence"/>
</dbReference>
<evidence type="ECO:0000313" key="10">
    <source>
        <dbReference type="Proteomes" id="UP000324800"/>
    </source>
</evidence>
<name>A0A5J4X292_9EUKA</name>
<sequence length="324" mass="36066">MSENEKSEDVDSFTQQTLPGIHPRLQPLQLALLLGITCILFILLGIPLLVVSANLFEIVLRYDNAAEGDKIELNFQIDHDISGPVYVYYQLDDFYQNHRRFVISRDYGQLRGSNITQSQIETCDPRIKEGHKVDITIPCGIAANTFFNDTFEVQVEDQDGKFSAVVMKESGFVWGSDKSGYKDQPGQQINVTDDRFIAWMKPAAFSSFRKPYGILVDGLKEGNHRVVIGNNDKYTLGPRSFVLAKNAFFGGKNNGIGISYIVVGAVAGICALFIIGQQMLCPRTYSDAEIAEIKKGIVFAKDEDDDEEDDVEPTDGDNKSKAQV</sequence>
<reference evidence="9 10" key="1">
    <citation type="submission" date="2019-03" db="EMBL/GenBank/DDBJ databases">
        <title>Single cell metagenomics reveals metabolic interactions within the superorganism composed of flagellate Streblomastix strix and complex community of Bacteroidetes bacteria on its surface.</title>
        <authorList>
            <person name="Treitli S.C."/>
            <person name="Kolisko M."/>
            <person name="Husnik F."/>
            <person name="Keeling P."/>
            <person name="Hampl V."/>
        </authorList>
    </citation>
    <scope>NUCLEOTIDE SEQUENCE [LARGE SCALE GENOMIC DNA]</scope>
    <source>
        <strain evidence="9">ST1C</strain>
    </source>
</reference>
<evidence type="ECO:0000256" key="8">
    <source>
        <dbReference type="SAM" id="Phobius"/>
    </source>
</evidence>
<dbReference type="InterPro" id="IPR005045">
    <property type="entry name" value="CDC50/LEM3_fam"/>
</dbReference>
<proteinExistence type="inferred from homology"/>
<feature type="compositionally biased region" description="Acidic residues" evidence="7">
    <location>
        <begin position="302"/>
        <end position="315"/>
    </location>
</feature>
<gene>
    <name evidence="9" type="ORF">EZS28_003134</name>
</gene>
<dbReference type="GO" id="GO:0005794">
    <property type="term" value="C:Golgi apparatus"/>
    <property type="evidence" value="ECO:0007669"/>
    <property type="project" value="TreeGrafter"/>
</dbReference>
<comment type="similarity">
    <text evidence="2 6">Belongs to the CDC50/LEM3 family.</text>
</comment>
<dbReference type="AlphaFoldDB" id="A0A5J4X292"/>
<dbReference type="GO" id="GO:0005783">
    <property type="term" value="C:endoplasmic reticulum"/>
    <property type="evidence" value="ECO:0007669"/>
    <property type="project" value="TreeGrafter"/>
</dbReference>
<evidence type="ECO:0000256" key="1">
    <source>
        <dbReference type="ARBA" id="ARBA00004141"/>
    </source>
</evidence>
<feature type="region of interest" description="Disordered" evidence="7">
    <location>
        <begin position="301"/>
        <end position="324"/>
    </location>
</feature>
<keyword evidence="3 8" id="KW-0812">Transmembrane</keyword>
<evidence type="ECO:0000256" key="2">
    <source>
        <dbReference type="ARBA" id="ARBA00009457"/>
    </source>
</evidence>